<dbReference type="STRING" id="1291743.LOSG293_120090"/>
<accession>A0A081BIA4</accession>
<name>A0A081BIA4_9LACO</name>
<organism evidence="3 4">
    <name type="scientific">Secundilactobacillus oryzae JCM 18671</name>
    <dbReference type="NCBI Taxonomy" id="1291743"/>
    <lineage>
        <taxon>Bacteria</taxon>
        <taxon>Bacillati</taxon>
        <taxon>Bacillota</taxon>
        <taxon>Bacilli</taxon>
        <taxon>Lactobacillales</taxon>
        <taxon>Lactobacillaceae</taxon>
        <taxon>Secundilactobacillus</taxon>
    </lineage>
</organism>
<dbReference type="EMBL" id="BBJM01000012">
    <property type="protein sequence ID" value="GAK47772.1"/>
    <property type="molecule type" value="Genomic_DNA"/>
</dbReference>
<dbReference type="GO" id="GO:0016757">
    <property type="term" value="F:glycosyltransferase activity"/>
    <property type="evidence" value="ECO:0007669"/>
    <property type="project" value="InterPro"/>
</dbReference>
<evidence type="ECO:0000313" key="3">
    <source>
        <dbReference type="EMBL" id="GAK47772.1"/>
    </source>
</evidence>
<feature type="domain" description="Glycosyl transferase family 1" evidence="1">
    <location>
        <begin position="186"/>
        <end position="330"/>
    </location>
</feature>
<proteinExistence type="predicted"/>
<sequence>MKIVYVITQATWGGAQAHLYSLIKYQAAIGNNITLVCGSSGRLSEQIKKEFHSVEVISISSLVRRISPINDLKAVHALRGLLRNIRPDIVHLHSSKAGMVGRLAAAGLSMKVIFTVHGWGFTPGVGTKRQILMKYIEKILQPLATYYICVSKFDYDLGVKNRVITAKHPGFVIHNGVSELSFPVKKRESFVLSMAARFDVPKRQDVVIRALSYIPDDVPIVCNFLGDGPLVQECKSLAQSLHVGSKVKFYGVVDNVQKYYSQSDAAILISDYEALPISLVEALAQSLPIVASNVGGINELIDRNGFLVKNDPQEISEKLLLLYKSNQIDEIKNNSYEMYQRHYTESEMLEETQDCYLRCLA</sequence>
<feature type="domain" description="Glycosyltransferase subfamily 4-like N-terminal" evidence="2">
    <location>
        <begin position="12"/>
        <end position="177"/>
    </location>
</feature>
<protein>
    <submittedName>
        <fullName evidence="3">Glycosyltransferase</fullName>
    </submittedName>
</protein>
<dbReference type="CDD" id="cd03808">
    <property type="entry name" value="GT4_CapM-like"/>
    <property type="match status" value="1"/>
</dbReference>
<dbReference type="Proteomes" id="UP000028700">
    <property type="component" value="Unassembled WGS sequence"/>
</dbReference>
<dbReference type="PANTHER" id="PTHR12526">
    <property type="entry name" value="GLYCOSYLTRANSFERASE"/>
    <property type="match status" value="1"/>
</dbReference>
<keyword evidence="3" id="KW-0808">Transferase</keyword>
<evidence type="ECO:0000259" key="1">
    <source>
        <dbReference type="Pfam" id="PF00534"/>
    </source>
</evidence>
<dbReference type="AlphaFoldDB" id="A0A081BIA4"/>
<evidence type="ECO:0000259" key="2">
    <source>
        <dbReference type="Pfam" id="PF13439"/>
    </source>
</evidence>
<dbReference type="PANTHER" id="PTHR12526:SF630">
    <property type="entry name" value="GLYCOSYLTRANSFERASE"/>
    <property type="match status" value="1"/>
</dbReference>
<dbReference type="RefSeq" id="WP_034527467.1">
    <property type="nucleotide sequence ID" value="NZ_BBJM01000012.1"/>
</dbReference>
<comment type="caution">
    <text evidence="3">The sequence shown here is derived from an EMBL/GenBank/DDBJ whole genome shotgun (WGS) entry which is preliminary data.</text>
</comment>
<dbReference type="Pfam" id="PF13439">
    <property type="entry name" value="Glyco_transf_4"/>
    <property type="match status" value="1"/>
</dbReference>
<dbReference type="OrthoDB" id="9806653at2"/>
<reference evidence="3" key="1">
    <citation type="journal article" date="2014" name="Genome Announc.">
        <title>Draft Genome Sequence of Lactobacillus oryzae Strain SG293T.</title>
        <authorList>
            <person name="Tanizawa Y."/>
            <person name="Fujisawa T."/>
            <person name="Mochizuki T."/>
            <person name="Kaminuma E."/>
            <person name="Nakamura Y."/>
            <person name="Tohno M."/>
        </authorList>
    </citation>
    <scope>NUCLEOTIDE SEQUENCE [LARGE SCALE GENOMIC DNA]</scope>
    <source>
        <strain evidence="3">SG293</strain>
    </source>
</reference>
<dbReference type="InterPro" id="IPR001296">
    <property type="entry name" value="Glyco_trans_1"/>
</dbReference>
<dbReference type="eggNOG" id="COG0707">
    <property type="taxonomic scope" value="Bacteria"/>
</dbReference>
<gene>
    <name evidence="3" type="ORF">LOSG293_120090</name>
</gene>
<dbReference type="Pfam" id="PF00534">
    <property type="entry name" value="Glycos_transf_1"/>
    <property type="match status" value="1"/>
</dbReference>
<dbReference type="InterPro" id="IPR028098">
    <property type="entry name" value="Glyco_trans_4-like_N"/>
</dbReference>
<evidence type="ECO:0000313" key="4">
    <source>
        <dbReference type="Proteomes" id="UP000028700"/>
    </source>
</evidence>
<dbReference type="Gene3D" id="3.40.50.2000">
    <property type="entry name" value="Glycogen Phosphorylase B"/>
    <property type="match status" value="2"/>
</dbReference>
<dbReference type="SUPFAM" id="SSF53756">
    <property type="entry name" value="UDP-Glycosyltransferase/glycogen phosphorylase"/>
    <property type="match status" value="1"/>
</dbReference>
<keyword evidence="4" id="KW-1185">Reference proteome</keyword>
<dbReference type="eggNOG" id="COG0438">
    <property type="taxonomic scope" value="Bacteria"/>
</dbReference>